<protein>
    <submittedName>
        <fullName evidence="1">Uncharacterized protein</fullName>
    </submittedName>
</protein>
<keyword evidence="2" id="KW-1185">Reference proteome</keyword>
<proteinExistence type="predicted"/>
<dbReference type="Proteomes" id="UP000589626">
    <property type="component" value="Unassembled WGS sequence"/>
</dbReference>
<evidence type="ECO:0000313" key="1">
    <source>
        <dbReference type="EMBL" id="MBB3041242.1"/>
    </source>
</evidence>
<reference evidence="1 2" key="1">
    <citation type="submission" date="2020-08" db="EMBL/GenBank/DDBJ databases">
        <title>Sequencing the genomes of 1000 actinobacteria strains.</title>
        <authorList>
            <person name="Klenk H.-P."/>
        </authorList>
    </citation>
    <scope>NUCLEOTIDE SEQUENCE [LARGE SCALE GENOMIC DNA]</scope>
    <source>
        <strain evidence="1 2">DSM 105498</strain>
    </source>
</reference>
<organism evidence="1 2">
    <name type="scientific">Nocardioides soli</name>
    <dbReference type="NCBI Taxonomy" id="1036020"/>
    <lineage>
        <taxon>Bacteria</taxon>
        <taxon>Bacillati</taxon>
        <taxon>Actinomycetota</taxon>
        <taxon>Actinomycetes</taxon>
        <taxon>Propionibacteriales</taxon>
        <taxon>Nocardioidaceae</taxon>
        <taxon>Nocardioides</taxon>
    </lineage>
</organism>
<dbReference type="RefSeq" id="WP_183591163.1">
    <property type="nucleotide sequence ID" value="NZ_JACHWR010000001.1"/>
</dbReference>
<gene>
    <name evidence="1" type="ORF">FHU40_001043</name>
</gene>
<dbReference type="AlphaFoldDB" id="A0A7W4VT02"/>
<sequence>MITIADLAAELDSNDTGATANAICGFLGHLPALTPDTVLDADDEAIVRETFGA</sequence>
<evidence type="ECO:0000313" key="2">
    <source>
        <dbReference type="Proteomes" id="UP000589626"/>
    </source>
</evidence>
<dbReference type="EMBL" id="JACHWR010000001">
    <property type="protein sequence ID" value="MBB3041242.1"/>
    <property type="molecule type" value="Genomic_DNA"/>
</dbReference>
<comment type="caution">
    <text evidence="1">The sequence shown here is derived from an EMBL/GenBank/DDBJ whole genome shotgun (WGS) entry which is preliminary data.</text>
</comment>
<name>A0A7W4VT02_9ACTN</name>
<accession>A0A7W4VT02</accession>